<evidence type="ECO:0000313" key="2">
    <source>
        <dbReference type="EMBL" id="PSL50180.1"/>
    </source>
</evidence>
<feature type="region of interest" description="Disordered" evidence="1">
    <location>
        <begin position="484"/>
        <end position="512"/>
    </location>
</feature>
<evidence type="ECO:0000313" key="3">
    <source>
        <dbReference type="Proteomes" id="UP000240971"/>
    </source>
</evidence>
<dbReference type="RefSeq" id="WP_106527348.1">
    <property type="nucleotide sequence ID" value="NZ_PYAW01000001.1"/>
</dbReference>
<organism evidence="2 3">
    <name type="scientific">Chitinophaga niastensis</name>
    <dbReference type="NCBI Taxonomy" id="536980"/>
    <lineage>
        <taxon>Bacteria</taxon>
        <taxon>Pseudomonadati</taxon>
        <taxon>Bacteroidota</taxon>
        <taxon>Chitinophagia</taxon>
        <taxon>Chitinophagales</taxon>
        <taxon>Chitinophagaceae</taxon>
        <taxon>Chitinophaga</taxon>
    </lineage>
</organism>
<comment type="caution">
    <text evidence="2">The sequence shown here is derived from an EMBL/GenBank/DDBJ whole genome shotgun (WGS) entry which is preliminary data.</text>
</comment>
<keyword evidence="3" id="KW-1185">Reference proteome</keyword>
<dbReference type="Proteomes" id="UP000240971">
    <property type="component" value="Unassembled WGS sequence"/>
</dbReference>
<protein>
    <submittedName>
        <fullName evidence="2">Uncharacterized protein</fullName>
    </submittedName>
</protein>
<dbReference type="OrthoDB" id="8563833at2"/>
<sequence>MNSEIFRFSAIRPPQQVPVATATDNSIALHKNTSPFLDALRQQRLTNSRSAMLALKDTYVKSVDFLYTTQQLDAPYAAFYVFALNGQNKLTNALLNAEFTKDFGTTPNKIVGTDPFKALSLKVVNSLVAAIMDASITPAKKLFITKLVYLFEIIQRLSANDTRDPNLAFKAKILLPDGIFPLPLVGDSLAAQRKDDAAKKKAADDAKQKKTLELATTLNRYNGAVKEIISAYEKSNILESPYGGTITTPPTPAAATASAPVRKFTLPVAAYAQLSNDTKDVIKNIGITDTEIDIVKSTFLVQKQASEIAQQLYNNPSNGKVMVRIGNNILPVENIVLNGNILIDDGTSVPTPGICPPATLASDPTMGDITLPSGHGEARILGIADLMIVEQELLRYEQGEIAHVENVLKSEMRERKLRTLTSIEVTNTTETQITDTKEKDLSSTERYELQSQTQQVISDNSSKQTGITVNASYGPSVSVTANYNTSNSSAQQDSKTASSNFARETTSRAVSRIEQRTLESRVLKTLQETEETNTHSFDNKAGTDNISGVYRWLDKYYHAQIINYGKRLMLEFVVPEPAAFLRYALAKQPAEDITVAKPDAPGYCMPDRQTFVSLKVQDVTRDNYLYWVSKYNVEDVTPPPPAISIASVAKNVDGISATNQGGTTLLNSSMIEDVGIQEGYIPKSANINVYGENQVDDFKHVTIQIQNKQLIYRNAVDEFGFIELLPIKTNKLPITINSASFNNYEVLITVLCTLSPEKFQEWQLNTFKAIMNAYNDQKTKYDNAIATLKIQANIGVIQGTNPAQNRETEQIELKRGCISLLTGQRFELFDAMNRNVAPYGYPEIDFAEAKAEGPYIEFFEQACEWTNITYVFYPYFWSKKDEWITLIKLDDTDPLFGKFLQAGAARVQLPVRPGFENSMLNYLTLGEIWNGEAPMVNTDGGNADPLQLSILDELKAQLGNSNYEGNGKINVNNGSDAITGISTEFTADDENRRIIISGKTYIIKTVVNTTQIQLRTAYADTSTTGIGYSLGAKLVGEPWEVKIPTSLVRIDPNPQSIIL</sequence>
<dbReference type="AlphaFoldDB" id="A0A2P8HVD7"/>
<reference evidence="2 3" key="1">
    <citation type="submission" date="2018-03" db="EMBL/GenBank/DDBJ databases">
        <title>Genomic Encyclopedia of Archaeal and Bacterial Type Strains, Phase II (KMG-II): from individual species to whole genera.</title>
        <authorList>
            <person name="Goeker M."/>
        </authorList>
    </citation>
    <scope>NUCLEOTIDE SEQUENCE [LARGE SCALE GENOMIC DNA]</scope>
    <source>
        <strain evidence="2 3">DSM 24859</strain>
    </source>
</reference>
<evidence type="ECO:0000256" key="1">
    <source>
        <dbReference type="SAM" id="MobiDB-lite"/>
    </source>
</evidence>
<accession>A0A2P8HVD7</accession>
<dbReference type="EMBL" id="PYAW01000001">
    <property type="protein sequence ID" value="PSL50180.1"/>
    <property type="molecule type" value="Genomic_DNA"/>
</dbReference>
<gene>
    <name evidence="2" type="ORF">CLV51_1011524</name>
</gene>
<proteinExistence type="predicted"/>
<name>A0A2P8HVD7_CHINA</name>
<feature type="compositionally biased region" description="Polar residues" evidence="1">
    <location>
        <begin position="484"/>
        <end position="509"/>
    </location>
</feature>